<dbReference type="PANTHER" id="PTHR24292:SF54">
    <property type="entry name" value="CYP9F3-RELATED"/>
    <property type="match status" value="1"/>
</dbReference>
<dbReference type="GO" id="GO:0020037">
    <property type="term" value="F:heme binding"/>
    <property type="evidence" value="ECO:0007669"/>
    <property type="project" value="InterPro"/>
</dbReference>
<name>A0A3G5EAT6_CHISP</name>
<dbReference type="AlphaFoldDB" id="A0A3G5EAT6"/>
<dbReference type="GO" id="GO:0016712">
    <property type="term" value="F:oxidoreductase activity, acting on paired donors, with incorporation or reduction of molecular oxygen, reduced flavin or flavoprotein as one donor, and incorporation of one atom of oxygen"/>
    <property type="evidence" value="ECO:0007669"/>
    <property type="project" value="UniProtKB-EC"/>
</dbReference>
<evidence type="ECO:0000256" key="14">
    <source>
        <dbReference type="ARBA" id="ARBA00047827"/>
    </source>
</evidence>
<evidence type="ECO:0000256" key="4">
    <source>
        <dbReference type="ARBA" id="ARBA00010617"/>
    </source>
</evidence>
<dbReference type="InterPro" id="IPR001128">
    <property type="entry name" value="Cyt_P450"/>
</dbReference>
<dbReference type="CDD" id="cd11056">
    <property type="entry name" value="CYP6-like"/>
    <property type="match status" value="1"/>
</dbReference>
<evidence type="ECO:0000256" key="17">
    <source>
        <dbReference type="SAM" id="SignalP"/>
    </source>
</evidence>
<feature type="chain" id="PRO_5018238791" description="unspecific monooxygenase" evidence="17">
    <location>
        <begin position="18"/>
        <end position="531"/>
    </location>
</feature>
<dbReference type="GO" id="GO:0005789">
    <property type="term" value="C:endoplasmic reticulum membrane"/>
    <property type="evidence" value="ECO:0007669"/>
    <property type="project" value="UniProtKB-SubCell"/>
</dbReference>
<evidence type="ECO:0000256" key="10">
    <source>
        <dbReference type="ARBA" id="ARBA00023002"/>
    </source>
</evidence>
<accession>A0A3G5EAT6</accession>
<dbReference type="GO" id="GO:0005506">
    <property type="term" value="F:iron ion binding"/>
    <property type="evidence" value="ECO:0007669"/>
    <property type="project" value="InterPro"/>
</dbReference>
<feature type="binding site" description="axial binding residue" evidence="15">
    <location>
        <position position="475"/>
    </location>
    <ligand>
        <name>heme</name>
        <dbReference type="ChEBI" id="CHEBI:30413"/>
    </ligand>
    <ligandPart>
        <name>Fe</name>
        <dbReference type="ChEBI" id="CHEBI:18248"/>
    </ligandPart>
</feature>
<comment type="catalytic activity">
    <reaction evidence="14">
        <text>an organic molecule + reduced [NADPH--hemoprotein reductase] + O2 = an alcohol + oxidized [NADPH--hemoprotein reductase] + H2O + H(+)</text>
        <dbReference type="Rhea" id="RHEA:17149"/>
        <dbReference type="Rhea" id="RHEA-COMP:11964"/>
        <dbReference type="Rhea" id="RHEA-COMP:11965"/>
        <dbReference type="ChEBI" id="CHEBI:15377"/>
        <dbReference type="ChEBI" id="CHEBI:15378"/>
        <dbReference type="ChEBI" id="CHEBI:15379"/>
        <dbReference type="ChEBI" id="CHEBI:30879"/>
        <dbReference type="ChEBI" id="CHEBI:57618"/>
        <dbReference type="ChEBI" id="CHEBI:58210"/>
        <dbReference type="ChEBI" id="CHEBI:142491"/>
        <dbReference type="EC" id="1.14.14.1"/>
    </reaction>
</comment>
<dbReference type="PRINTS" id="PR00463">
    <property type="entry name" value="EP450I"/>
</dbReference>
<keyword evidence="9" id="KW-0492">Microsome</keyword>
<keyword evidence="8" id="KW-0256">Endoplasmic reticulum</keyword>
<feature type="signal peptide" evidence="17">
    <location>
        <begin position="1"/>
        <end position="17"/>
    </location>
</feature>
<dbReference type="InterPro" id="IPR036396">
    <property type="entry name" value="Cyt_P450_sf"/>
</dbReference>
<evidence type="ECO:0000256" key="12">
    <source>
        <dbReference type="ARBA" id="ARBA00023033"/>
    </source>
</evidence>
<comment type="subcellular location">
    <subcellularLocation>
        <location evidence="3">Endoplasmic reticulum membrane</location>
        <topology evidence="3">Peripheral membrane protein</topology>
    </subcellularLocation>
    <subcellularLocation>
        <location evidence="2">Microsome membrane</location>
        <topology evidence="2">Peripheral membrane protein</topology>
    </subcellularLocation>
</comment>
<keyword evidence="10 16" id="KW-0560">Oxidoreductase</keyword>
<dbReference type="InterPro" id="IPR002401">
    <property type="entry name" value="Cyt_P450_E_grp-I"/>
</dbReference>
<evidence type="ECO:0000256" key="1">
    <source>
        <dbReference type="ARBA" id="ARBA00001971"/>
    </source>
</evidence>
<evidence type="ECO:0000256" key="15">
    <source>
        <dbReference type="PIRSR" id="PIRSR602401-1"/>
    </source>
</evidence>
<dbReference type="SUPFAM" id="SSF48264">
    <property type="entry name" value="Cytochrome P450"/>
    <property type="match status" value="1"/>
</dbReference>
<keyword evidence="17" id="KW-0732">Signal</keyword>
<comment type="similarity">
    <text evidence="4 16">Belongs to the cytochrome P450 family.</text>
</comment>
<comment type="cofactor">
    <cofactor evidence="1 15">
        <name>heme</name>
        <dbReference type="ChEBI" id="CHEBI:30413"/>
    </cofactor>
</comment>
<dbReference type="InterPro" id="IPR050476">
    <property type="entry name" value="Insect_CytP450_Detox"/>
</dbReference>
<evidence type="ECO:0000256" key="7">
    <source>
        <dbReference type="ARBA" id="ARBA00022723"/>
    </source>
</evidence>
<evidence type="ECO:0000256" key="2">
    <source>
        <dbReference type="ARBA" id="ARBA00004174"/>
    </source>
</evidence>
<keyword evidence="11 15" id="KW-0408">Iron</keyword>
<dbReference type="PROSITE" id="PS00086">
    <property type="entry name" value="CYTOCHROME_P450"/>
    <property type="match status" value="1"/>
</dbReference>
<protein>
    <recommendedName>
        <fullName evidence="5">unspecific monooxygenase</fullName>
        <ecNumber evidence="5">1.14.14.1</ecNumber>
    </recommendedName>
</protein>
<dbReference type="Pfam" id="PF00067">
    <property type="entry name" value="p450"/>
    <property type="match status" value="1"/>
</dbReference>
<evidence type="ECO:0000256" key="11">
    <source>
        <dbReference type="ARBA" id="ARBA00023004"/>
    </source>
</evidence>
<dbReference type="PANTHER" id="PTHR24292">
    <property type="entry name" value="CYTOCHROME P450"/>
    <property type="match status" value="1"/>
</dbReference>
<dbReference type="EC" id="1.14.14.1" evidence="5"/>
<keyword evidence="13" id="KW-0472">Membrane</keyword>
<evidence type="ECO:0000256" key="13">
    <source>
        <dbReference type="ARBA" id="ARBA00023136"/>
    </source>
</evidence>
<reference evidence="18" key="1">
    <citation type="submission" date="2018-02" db="EMBL/GenBank/DDBJ databases">
        <title>Constitutive overexpressed cytochrome P450 monooxygenase genes contribute to chlorantraniliprole resistance in Chilo suppressalis (Walker).</title>
        <authorList>
            <person name="Xu L."/>
            <person name="Xu D."/>
            <person name="Xu G."/>
            <person name="Gu Z."/>
            <person name="Xu X."/>
        </authorList>
    </citation>
    <scope>NUCLEOTIDE SEQUENCE</scope>
</reference>
<sequence>MLFLIWCLVLLASLALFFKGKYSRFSSYGVKYLRPVPLLGNMSSILFRIEHFSEQIYRLYNEFPNERFIGRYEFLNAVVMVKDFELIKRITIKDFENFLDHRNILDEKTDPLFGRNLFSLKGQEWKDMRSTLSPAFTSSKMKLMVPFMVEVGDQMIETLKAKIDASKSQYLDVECKDLTTRYANDVIASCAFGLKINSLVEENNEFYRRGKEASNFTFRQVLVFFGSQNFPKLIQFFRIGMFKDVTTKFFEQIVMSTMNEREIQKIIRPDMIHLLMEAKKGKLLYEEQATNGSDAGFATVEESNVGKRNIKKVWSDIDLVAQAMLFFIAGFDAIAAIMCFALHEIALHPEIQDKLVEEIKENELKNGDKFDYNSVQNMTYLDMVVSEVLRLWPPGIVLERQCNNDYNIGKANDKCQKDYIIRKGEGVLIPVWGIHRNPEFYPDPMKFDPERFSEENKHLIKPFTYLPFGVGPRNCIGSRFALCEVKVMLYQLLQHIELSPSVKTTIPVKLSTDTFNLKMKNGHWVKMKLRE</sequence>
<evidence type="ECO:0000256" key="16">
    <source>
        <dbReference type="RuleBase" id="RU000461"/>
    </source>
</evidence>
<dbReference type="PRINTS" id="PR00385">
    <property type="entry name" value="P450"/>
</dbReference>
<dbReference type="EMBL" id="MH001162">
    <property type="protein sequence ID" value="AYW35335.1"/>
    <property type="molecule type" value="mRNA"/>
</dbReference>
<organism evidence="18">
    <name type="scientific">Chilo suppressalis</name>
    <name type="common">Asiatic rice borer moth</name>
    <dbReference type="NCBI Taxonomy" id="168631"/>
    <lineage>
        <taxon>Eukaryota</taxon>
        <taxon>Metazoa</taxon>
        <taxon>Ecdysozoa</taxon>
        <taxon>Arthropoda</taxon>
        <taxon>Hexapoda</taxon>
        <taxon>Insecta</taxon>
        <taxon>Pterygota</taxon>
        <taxon>Neoptera</taxon>
        <taxon>Endopterygota</taxon>
        <taxon>Lepidoptera</taxon>
        <taxon>Glossata</taxon>
        <taxon>Ditrysia</taxon>
        <taxon>Pyraloidea</taxon>
        <taxon>Crambidae</taxon>
        <taxon>Crambinae</taxon>
        <taxon>Chilo</taxon>
    </lineage>
</organism>
<evidence type="ECO:0000256" key="8">
    <source>
        <dbReference type="ARBA" id="ARBA00022824"/>
    </source>
</evidence>
<evidence type="ECO:0000313" key="18">
    <source>
        <dbReference type="EMBL" id="AYW35335.1"/>
    </source>
</evidence>
<proteinExistence type="evidence at transcript level"/>
<dbReference type="InterPro" id="IPR017972">
    <property type="entry name" value="Cyt_P450_CS"/>
</dbReference>
<dbReference type="OrthoDB" id="2789670at2759"/>
<keyword evidence="7 15" id="KW-0479">Metal-binding</keyword>
<keyword evidence="12 16" id="KW-0503">Monooxygenase</keyword>
<dbReference type="FunFam" id="1.10.630.10:FF:000042">
    <property type="entry name" value="Cytochrome P450"/>
    <property type="match status" value="1"/>
</dbReference>
<evidence type="ECO:0000256" key="9">
    <source>
        <dbReference type="ARBA" id="ARBA00022848"/>
    </source>
</evidence>
<keyword evidence="6 15" id="KW-0349">Heme</keyword>
<dbReference type="Gene3D" id="1.10.630.10">
    <property type="entry name" value="Cytochrome P450"/>
    <property type="match status" value="1"/>
</dbReference>
<dbReference type="SMR" id="A0A3G5EAT6"/>
<evidence type="ECO:0000256" key="5">
    <source>
        <dbReference type="ARBA" id="ARBA00012109"/>
    </source>
</evidence>
<evidence type="ECO:0000256" key="6">
    <source>
        <dbReference type="ARBA" id="ARBA00022617"/>
    </source>
</evidence>
<evidence type="ECO:0000256" key="3">
    <source>
        <dbReference type="ARBA" id="ARBA00004406"/>
    </source>
</evidence>